<evidence type="ECO:0000313" key="2">
    <source>
        <dbReference type="Proteomes" id="UP001163878"/>
    </source>
</evidence>
<sequence length="140" mass="15470">MADRPTCLQIAGKDAEEVALDQARGLARTIADTLPAMYPSAAYLVMERDEDDRDVLWLHSIRDITGHILCDFEPGSSALPDLTDTELRQAWGELDPHRPSDLLHLVRRPEDVGGCFDFLPDSAEREDDPGDSGPSLLCLL</sequence>
<reference evidence="1" key="1">
    <citation type="submission" date="2022-10" db="EMBL/GenBank/DDBJ databases">
        <title>Cytochrome P450 Catalyzes Benzene Ring Formation in the Biosynthesis of Trialkyl-Substituted Aromatic Polyketides.</title>
        <authorList>
            <person name="Zhao E."/>
            <person name="Ge H."/>
        </authorList>
    </citation>
    <scope>NUCLEOTIDE SEQUENCE</scope>
    <source>
        <strain evidence="1">NA0869</strain>
    </source>
</reference>
<name>A0ABY6I108_STRPE</name>
<protein>
    <submittedName>
        <fullName evidence="1">Uncharacterized protein</fullName>
    </submittedName>
</protein>
<keyword evidence="2" id="KW-1185">Reference proteome</keyword>
<accession>A0ABY6I108</accession>
<evidence type="ECO:0000313" key="1">
    <source>
        <dbReference type="EMBL" id="UYQ60656.1"/>
    </source>
</evidence>
<dbReference type="RefSeq" id="WP_264241862.1">
    <property type="nucleotide sequence ID" value="NZ_CP107567.1"/>
</dbReference>
<gene>
    <name evidence="1" type="ORF">OGH68_03690</name>
</gene>
<dbReference type="EMBL" id="CP107567">
    <property type="protein sequence ID" value="UYQ60656.1"/>
    <property type="molecule type" value="Genomic_DNA"/>
</dbReference>
<dbReference type="Proteomes" id="UP001163878">
    <property type="component" value="Chromosome"/>
</dbReference>
<proteinExistence type="predicted"/>
<organism evidence="1 2">
    <name type="scientific">Streptomyces peucetius</name>
    <dbReference type="NCBI Taxonomy" id="1950"/>
    <lineage>
        <taxon>Bacteria</taxon>
        <taxon>Bacillati</taxon>
        <taxon>Actinomycetota</taxon>
        <taxon>Actinomycetes</taxon>
        <taxon>Kitasatosporales</taxon>
        <taxon>Streptomycetaceae</taxon>
        <taxon>Streptomyces</taxon>
    </lineage>
</organism>